<feature type="domain" description="ABC3 transporter permease C-terminal" evidence="7">
    <location>
        <begin position="280"/>
        <end position="392"/>
    </location>
</feature>
<reference evidence="9" key="2">
    <citation type="submission" date="2021-09" db="EMBL/GenBank/DDBJ databases">
        <authorList>
            <person name="Gilroy R."/>
        </authorList>
    </citation>
    <scope>NUCLEOTIDE SEQUENCE</scope>
    <source>
        <strain evidence="9">CHK55-1828</strain>
    </source>
</reference>
<gene>
    <name evidence="9" type="ORF">K8W02_04955</name>
</gene>
<feature type="transmembrane region" description="Helical" evidence="6">
    <location>
        <begin position="697"/>
        <end position="715"/>
    </location>
</feature>
<name>A0A921LBR8_9BACT</name>
<proteinExistence type="predicted"/>
<protein>
    <submittedName>
        <fullName evidence="9">ABC transporter permease</fullName>
    </submittedName>
</protein>
<dbReference type="GO" id="GO:0022857">
    <property type="term" value="F:transmembrane transporter activity"/>
    <property type="evidence" value="ECO:0007669"/>
    <property type="project" value="TreeGrafter"/>
</dbReference>
<dbReference type="Pfam" id="PF12704">
    <property type="entry name" value="MacB_PCD"/>
    <property type="match status" value="1"/>
</dbReference>
<dbReference type="InterPro" id="IPR003838">
    <property type="entry name" value="ABC3_permease_C"/>
</dbReference>
<feature type="domain" description="MacB-like periplasmic core" evidence="8">
    <location>
        <begin position="23"/>
        <end position="239"/>
    </location>
</feature>
<feature type="transmembrane region" description="Helical" evidence="6">
    <location>
        <begin position="727"/>
        <end position="751"/>
    </location>
</feature>
<dbReference type="InterPro" id="IPR050250">
    <property type="entry name" value="Macrolide_Exporter_MacB"/>
</dbReference>
<dbReference type="PANTHER" id="PTHR30572">
    <property type="entry name" value="MEMBRANE COMPONENT OF TRANSPORTER-RELATED"/>
    <property type="match status" value="1"/>
</dbReference>
<reference evidence="9" key="1">
    <citation type="journal article" date="2021" name="PeerJ">
        <title>Extensive microbial diversity within the chicken gut microbiome revealed by metagenomics and culture.</title>
        <authorList>
            <person name="Gilroy R."/>
            <person name="Ravi A."/>
            <person name="Getino M."/>
            <person name="Pursley I."/>
            <person name="Horton D.L."/>
            <person name="Alikhan N.F."/>
            <person name="Baker D."/>
            <person name="Gharbi K."/>
            <person name="Hall N."/>
            <person name="Watson M."/>
            <person name="Adriaenssens E.M."/>
            <person name="Foster-Nyarko E."/>
            <person name="Jarju S."/>
            <person name="Secka A."/>
            <person name="Antonio M."/>
            <person name="Oren A."/>
            <person name="Chaudhuri R.R."/>
            <person name="La Ragione R."/>
            <person name="Hildebrand F."/>
            <person name="Pallen M.J."/>
        </authorList>
    </citation>
    <scope>NUCLEOTIDE SEQUENCE</scope>
    <source>
        <strain evidence="9">CHK55-1828</strain>
    </source>
</reference>
<feature type="transmembrane region" description="Helical" evidence="6">
    <location>
        <begin position="411"/>
        <end position="432"/>
    </location>
</feature>
<organism evidence="9 10">
    <name type="scientific">Mediterranea massiliensis</name>
    <dbReference type="NCBI Taxonomy" id="1841865"/>
    <lineage>
        <taxon>Bacteria</taxon>
        <taxon>Pseudomonadati</taxon>
        <taxon>Bacteroidota</taxon>
        <taxon>Bacteroidia</taxon>
        <taxon>Bacteroidales</taxon>
        <taxon>Bacteroidaceae</taxon>
        <taxon>Mediterranea</taxon>
    </lineage>
</organism>
<feature type="transmembrane region" description="Helical" evidence="6">
    <location>
        <begin position="645"/>
        <end position="664"/>
    </location>
</feature>
<dbReference type="PANTHER" id="PTHR30572:SF18">
    <property type="entry name" value="ABC-TYPE MACROLIDE FAMILY EXPORT SYSTEM PERMEASE COMPONENT 2"/>
    <property type="match status" value="1"/>
</dbReference>
<evidence type="ECO:0000256" key="3">
    <source>
        <dbReference type="ARBA" id="ARBA00022692"/>
    </source>
</evidence>
<evidence type="ECO:0000256" key="1">
    <source>
        <dbReference type="ARBA" id="ARBA00004651"/>
    </source>
</evidence>
<dbReference type="Proteomes" id="UP000717835">
    <property type="component" value="Unassembled WGS sequence"/>
</dbReference>
<comment type="caution">
    <text evidence="9">The sequence shown here is derived from an EMBL/GenBank/DDBJ whole genome shotgun (WGS) entry which is preliminary data.</text>
</comment>
<evidence type="ECO:0000313" key="10">
    <source>
        <dbReference type="Proteomes" id="UP000717835"/>
    </source>
</evidence>
<keyword evidence="5 6" id="KW-0472">Membrane</keyword>
<evidence type="ECO:0000259" key="8">
    <source>
        <dbReference type="Pfam" id="PF12704"/>
    </source>
</evidence>
<feature type="domain" description="ABC3 transporter permease C-terminal" evidence="7">
    <location>
        <begin position="648"/>
        <end position="761"/>
    </location>
</feature>
<evidence type="ECO:0000256" key="2">
    <source>
        <dbReference type="ARBA" id="ARBA00022475"/>
    </source>
</evidence>
<feature type="transmembrane region" description="Helical" evidence="6">
    <location>
        <begin position="20"/>
        <end position="41"/>
    </location>
</feature>
<sequence>MRQIHYVIQPLLRGKGSIPFKVISLGLGLAMSILLFARVAYEQSYDTCFRDYDRIYQVWSQFIMNGETLEPQNMNMGPLAGAIFESFPKEVEMATCTNRYLASWPLYYGNHRFNESKICADSLFFQTMGIEVLSGNPVQDLQQPNVIYLSKSLAERMFGGEEPIGKVISYNHERDLTVRGTYADLPDNTTVGADAVISLPPAWAATQANYSWEGGDSYYQYVRLRPGVDVEALNARMKKMAEKYLPARDSWSYTAYVQPLRDTFRQQDDVRRMFTIMLTLGLSILFITALNYALISISSLSRRAKMVGVHKCSGASGEGIFGMFMLETLVVVALALGVMFLLLWGFRDFVEDTAATKLTNLFEGSRLWVPAATVGVLLLVGGVLPGRLFARIPVTQVFRRYTEGKKGWKRPLLFVQFAGVAFICGLMCMVMMQYHFVMSKDMGFSTERIVGTYLPFKTARECDNAYNFFRSLPYVEDLSSAYGNPLEGYSGCFITGENGESLFSARFDACMSNYYDLMGMKLKEGRLPRDNSEVVVNETFVGLMKWGKDAVGRTVHTMGETVTVTGVLKDFQINGFYAGPMPYIGFTTRQFNNGLHFLLKEPFAENLQRLTKDAAEAFPDKTIDFTSMEEGMNMLYNPVRVFRNATAVAGVVMFFIMLMGLLGYTADEVQRRSKEIAIRKVNGAEASSILRLLGRDVLYVAVPAVVIGVAASWYVNSLWMDMFSAQASMSAAVYVLIGVAVLAVITGCVLWKSWRIANENPVLSIKSE</sequence>
<dbReference type="GO" id="GO:0005886">
    <property type="term" value="C:plasma membrane"/>
    <property type="evidence" value="ECO:0007669"/>
    <property type="project" value="UniProtKB-SubCell"/>
</dbReference>
<feature type="transmembrane region" description="Helical" evidence="6">
    <location>
        <begin position="367"/>
        <end position="390"/>
    </location>
</feature>
<comment type="subcellular location">
    <subcellularLocation>
        <location evidence="1">Cell membrane</location>
        <topology evidence="1">Multi-pass membrane protein</topology>
    </subcellularLocation>
</comment>
<dbReference type="EMBL" id="DYVX01000040">
    <property type="protein sequence ID" value="HJF91719.1"/>
    <property type="molecule type" value="Genomic_DNA"/>
</dbReference>
<dbReference type="RefSeq" id="WP_276827054.1">
    <property type="nucleotide sequence ID" value="NZ_DYVX01000040.1"/>
</dbReference>
<evidence type="ECO:0000313" key="9">
    <source>
        <dbReference type="EMBL" id="HJF91719.1"/>
    </source>
</evidence>
<dbReference type="InterPro" id="IPR025857">
    <property type="entry name" value="MacB_PCD"/>
</dbReference>
<keyword evidence="4 6" id="KW-1133">Transmembrane helix</keyword>
<dbReference type="Pfam" id="PF02687">
    <property type="entry name" value="FtsX"/>
    <property type="match status" value="2"/>
</dbReference>
<keyword evidence="2" id="KW-1003">Cell membrane</keyword>
<evidence type="ECO:0000259" key="7">
    <source>
        <dbReference type="Pfam" id="PF02687"/>
    </source>
</evidence>
<keyword evidence="3 6" id="KW-0812">Transmembrane</keyword>
<feature type="transmembrane region" description="Helical" evidence="6">
    <location>
        <begin position="321"/>
        <end position="347"/>
    </location>
</feature>
<accession>A0A921LBR8</accession>
<evidence type="ECO:0000256" key="5">
    <source>
        <dbReference type="ARBA" id="ARBA00023136"/>
    </source>
</evidence>
<evidence type="ECO:0000256" key="4">
    <source>
        <dbReference type="ARBA" id="ARBA00022989"/>
    </source>
</evidence>
<feature type="transmembrane region" description="Helical" evidence="6">
    <location>
        <begin position="273"/>
        <end position="300"/>
    </location>
</feature>
<evidence type="ECO:0000256" key="6">
    <source>
        <dbReference type="SAM" id="Phobius"/>
    </source>
</evidence>
<dbReference type="AlphaFoldDB" id="A0A921LBR8"/>